<gene>
    <name evidence="6" type="primary">yydA</name>
    <name evidence="5" type="synonym">rlmH</name>
    <name evidence="6" type="ORF">STAIW_v1c03090</name>
</gene>
<feature type="binding site" evidence="5">
    <location>
        <position position="103"/>
    </location>
    <ligand>
        <name>S-adenosyl-L-methionine</name>
        <dbReference type="ChEBI" id="CHEBI:59789"/>
    </ligand>
</feature>
<dbReference type="CDD" id="cd18081">
    <property type="entry name" value="RlmH-like"/>
    <property type="match status" value="1"/>
</dbReference>
<dbReference type="PIRSF" id="PIRSF004505">
    <property type="entry name" value="MT_bac"/>
    <property type="match status" value="1"/>
</dbReference>
<sequence>MKIKIVCFNKISKEFKDAYNMYLEKLSKHSKIDVIQIQEVDFGDIKSNRVRNEQNILEKLNILNGFEIFLLDINARQYSSEDIVSILKRNQNYNSAKLCFIIGPSDGFSSEFRIKWQNKLSFGPLTLPYNLVRIILLEQLYRGFKISKNQKYHK</sequence>
<keyword evidence="2 5" id="KW-0808">Transferase</keyword>
<dbReference type="InterPro" id="IPR029026">
    <property type="entry name" value="tRNA_m1G_MTases_N"/>
</dbReference>
<proteinExistence type="inferred from homology"/>
<comment type="subcellular location">
    <subcellularLocation>
        <location evidence="5">Cytoplasm</location>
    </subcellularLocation>
</comment>
<evidence type="ECO:0000313" key="6">
    <source>
        <dbReference type="EMBL" id="AGR40969.1"/>
    </source>
</evidence>
<dbReference type="PANTHER" id="PTHR33603:SF1">
    <property type="entry name" value="RIBOSOMAL RNA LARGE SUBUNIT METHYLTRANSFERASE H"/>
    <property type="match status" value="1"/>
</dbReference>
<dbReference type="STRING" id="1276220.STAIW_v1c03090"/>
<dbReference type="AlphaFoldDB" id="S5LTD7"/>
<comment type="similarity">
    <text evidence="4 5">Belongs to the RNA methyltransferase RlmH family.</text>
</comment>
<keyword evidence="5" id="KW-0698">rRNA processing</keyword>
<name>S5LTD7_9MOLU</name>
<organism evidence="6 7">
    <name type="scientific">Spiroplasma taiwanense CT-1</name>
    <dbReference type="NCBI Taxonomy" id="1276220"/>
    <lineage>
        <taxon>Bacteria</taxon>
        <taxon>Bacillati</taxon>
        <taxon>Mycoplasmatota</taxon>
        <taxon>Mollicutes</taxon>
        <taxon>Entomoplasmatales</taxon>
        <taxon>Spiroplasmataceae</taxon>
        <taxon>Spiroplasma</taxon>
    </lineage>
</organism>
<dbReference type="Gene3D" id="3.40.1280.10">
    <property type="match status" value="1"/>
</dbReference>
<evidence type="ECO:0000256" key="3">
    <source>
        <dbReference type="ARBA" id="ARBA00022691"/>
    </source>
</evidence>
<accession>S5LTD7</accession>
<dbReference type="EC" id="2.1.1.177" evidence="5"/>
<dbReference type="eggNOG" id="COG1576">
    <property type="taxonomic scope" value="Bacteria"/>
</dbReference>
<dbReference type="Pfam" id="PF02590">
    <property type="entry name" value="SPOUT_MTase"/>
    <property type="match status" value="1"/>
</dbReference>
<dbReference type="KEGG" id="stai:STAIW_v1c03090"/>
<keyword evidence="3 5" id="KW-0949">S-adenosyl-L-methionine</keyword>
<dbReference type="PATRIC" id="fig|1276220.3.peg.312"/>
<dbReference type="RefSeq" id="WP_020834108.1">
    <property type="nucleotide sequence ID" value="NC_021846.1"/>
</dbReference>
<dbReference type="HAMAP" id="MF_00658">
    <property type="entry name" value="23SrRNA_methyltr_H"/>
    <property type="match status" value="1"/>
</dbReference>
<protein>
    <recommendedName>
        <fullName evidence="5">Ribosomal RNA large subunit methyltransferase H</fullName>
        <ecNumber evidence="5">2.1.1.177</ecNumber>
    </recommendedName>
    <alternativeName>
        <fullName evidence="5">23S rRNA (pseudouridine1915-N3)-methyltransferase</fullName>
    </alternativeName>
    <alternativeName>
        <fullName evidence="5">23S rRNA m3Psi1915 methyltransferase</fullName>
    </alternativeName>
    <alternativeName>
        <fullName evidence="5">rRNA (pseudouridine-N3-)-methyltransferase RlmH</fullName>
    </alternativeName>
</protein>
<dbReference type="PANTHER" id="PTHR33603">
    <property type="entry name" value="METHYLTRANSFERASE"/>
    <property type="match status" value="1"/>
</dbReference>
<feature type="binding site" evidence="5">
    <location>
        <position position="71"/>
    </location>
    <ligand>
        <name>S-adenosyl-L-methionine</name>
        <dbReference type="ChEBI" id="CHEBI:59789"/>
    </ligand>
</feature>
<keyword evidence="1 5" id="KW-0489">Methyltransferase</keyword>
<comment type="function">
    <text evidence="5">Specifically methylates the pseudouridine at position 1915 (m3Psi1915) in 23S rRNA.</text>
</comment>
<dbReference type="GO" id="GO:0005737">
    <property type="term" value="C:cytoplasm"/>
    <property type="evidence" value="ECO:0007669"/>
    <property type="project" value="UniProtKB-SubCell"/>
</dbReference>
<comment type="subunit">
    <text evidence="5">Homodimer.</text>
</comment>
<dbReference type="HOGENOM" id="CLU_100552_0_0_14"/>
<evidence type="ECO:0000256" key="1">
    <source>
        <dbReference type="ARBA" id="ARBA00022603"/>
    </source>
</evidence>
<dbReference type="EMBL" id="CP005074">
    <property type="protein sequence ID" value="AGR40969.1"/>
    <property type="molecule type" value="Genomic_DNA"/>
</dbReference>
<dbReference type="InterPro" id="IPR029028">
    <property type="entry name" value="Alpha/beta_knot_MTases"/>
</dbReference>
<dbReference type="SUPFAM" id="SSF75217">
    <property type="entry name" value="alpha/beta knot"/>
    <property type="match status" value="1"/>
</dbReference>
<dbReference type="GO" id="GO:0070038">
    <property type="term" value="F:rRNA (pseudouridine-N3-)-methyltransferase activity"/>
    <property type="evidence" value="ECO:0007669"/>
    <property type="project" value="UniProtKB-UniRule"/>
</dbReference>
<dbReference type="InterPro" id="IPR003742">
    <property type="entry name" value="RlmH-like"/>
</dbReference>
<evidence type="ECO:0000256" key="4">
    <source>
        <dbReference type="ARBA" id="ARBA00038303"/>
    </source>
</evidence>
<dbReference type="Proteomes" id="UP000014984">
    <property type="component" value="Chromosome"/>
</dbReference>
<reference evidence="6 7" key="1">
    <citation type="journal article" date="2013" name="Genome Biol. Evol.">
        <title>Comparison of metabolic capacities and inference of gene content evolution in mosquito-associated Spiroplasma diminutum and S. taiwanense.</title>
        <authorList>
            <person name="Lo W.S."/>
            <person name="Ku C."/>
            <person name="Chen L.L."/>
            <person name="Chang T.H."/>
            <person name="Kuo C.H."/>
        </authorList>
    </citation>
    <scope>NUCLEOTIDE SEQUENCE [LARGE SCALE GENOMIC DNA]</scope>
    <source>
        <strain evidence="6">CT-1</strain>
    </source>
</reference>
<dbReference type="OrthoDB" id="9806643at2"/>
<evidence type="ECO:0000256" key="2">
    <source>
        <dbReference type="ARBA" id="ARBA00022679"/>
    </source>
</evidence>
<comment type="catalytic activity">
    <reaction evidence="5">
        <text>pseudouridine(1915) in 23S rRNA + S-adenosyl-L-methionine = N(3)-methylpseudouridine(1915) in 23S rRNA + S-adenosyl-L-homocysteine + H(+)</text>
        <dbReference type="Rhea" id="RHEA:42752"/>
        <dbReference type="Rhea" id="RHEA-COMP:10221"/>
        <dbReference type="Rhea" id="RHEA-COMP:10222"/>
        <dbReference type="ChEBI" id="CHEBI:15378"/>
        <dbReference type="ChEBI" id="CHEBI:57856"/>
        <dbReference type="ChEBI" id="CHEBI:59789"/>
        <dbReference type="ChEBI" id="CHEBI:65314"/>
        <dbReference type="ChEBI" id="CHEBI:74486"/>
        <dbReference type="EC" id="2.1.1.177"/>
    </reaction>
</comment>
<evidence type="ECO:0000313" key="7">
    <source>
        <dbReference type="Proteomes" id="UP000014984"/>
    </source>
</evidence>
<keyword evidence="5" id="KW-0963">Cytoplasm</keyword>
<feature type="binding site" evidence="5">
    <location>
        <begin position="122"/>
        <end position="127"/>
    </location>
    <ligand>
        <name>S-adenosyl-L-methionine</name>
        <dbReference type="ChEBI" id="CHEBI:59789"/>
    </ligand>
</feature>
<keyword evidence="7" id="KW-1185">Reference proteome</keyword>
<evidence type="ECO:0000256" key="5">
    <source>
        <dbReference type="HAMAP-Rule" id="MF_00658"/>
    </source>
</evidence>